<gene>
    <name evidence="2" type="ORF">BJY01DRAFT_30402</name>
</gene>
<evidence type="ECO:0000313" key="3">
    <source>
        <dbReference type="Proteomes" id="UP001610446"/>
    </source>
</evidence>
<feature type="compositionally biased region" description="Pro residues" evidence="1">
    <location>
        <begin position="364"/>
        <end position="379"/>
    </location>
</feature>
<feature type="compositionally biased region" description="Basic residues" evidence="1">
    <location>
        <begin position="412"/>
        <end position="427"/>
    </location>
</feature>
<feature type="compositionally biased region" description="Basic residues" evidence="1">
    <location>
        <begin position="228"/>
        <end position="238"/>
    </location>
</feature>
<proteinExistence type="predicted"/>
<comment type="caution">
    <text evidence="2">The sequence shown here is derived from an EMBL/GenBank/DDBJ whole genome shotgun (WGS) entry which is preliminary data.</text>
</comment>
<protein>
    <submittedName>
        <fullName evidence="2">Uncharacterized protein</fullName>
    </submittedName>
</protein>
<feature type="compositionally biased region" description="Low complexity" evidence="1">
    <location>
        <begin position="397"/>
        <end position="409"/>
    </location>
</feature>
<feature type="compositionally biased region" description="Polar residues" evidence="1">
    <location>
        <begin position="100"/>
        <end position="115"/>
    </location>
</feature>
<dbReference type="EMBL" id="JBFXLU010000014">
    <property type="protein sequence ID" value="KAL2854433.1"/>
    <property type="molecule type" value="Genomic_DNA"/>
</dbReference>
<feature type="region of interest" description="Disordered" evidence="1">
    <location>
        <begin position="33"/>
        <end position="432"/>
    </location>
</feature>
<feature type="compositionally biased region" description="Acidic residues" evidence="1">
    <location>
        <begin position="145"/>
        <end position="165"/>
    </location>
</feature>
<evidence type="ECO:0000256" key="1">
    <source>
        <dbReference type="SAM" id="MobiDB-lite"/>
    </source>
</evidence>
<feature type="compositionally biased region" description="Low complexity" evidence="1">
    <location>
        <begin position="306"/>
        <end position="325"/>
    </location>
</feature>
<reference evidence="2 3" key="1">
    <citation type="submission" date="2024-07" db="EMBL/GenBank/DDBJ databases">
        <title>Section-level genome sequencing and comparative genomics of Aspergillus sections Usti and Cavernicolus.</title>
        <authorList>
            <consortium name="Lawrence Berkeley National Laboratory"/>
            <person name="Nybo J.L."/>
            <person name="Vesth T.C."/>
            <person name="Theobald S."/>
            <person name="Frisvad J.C."/>
            <person name="Larsen T.O."/>
            <person name="Kjaerboelling I."/>
            <person name="Rothschild-Mancinelli K."/>
            <person name="Lyhne E.K."/>
            <person name="Kogle M.E."/>
            <person name="Barry K."/>
            <person name="Clum A."/>
            <person name="Na H."/>
            <person name="Ledsgaard L."/>
            <person name="Lin J."/>
            <person name="Lipzen A."/>
            <person name="Kuo A."/>
            <person name="Riley R."/>
            <person name="Mondo S."/>
            <person name="Labutti K."/>
            <person name="Haridas S."/>
            <person name="Pangalinan J."/>
            <person name="Salamov A.A."/>
            <person name="Simmons B.A."/>
            <person name="Magnuson J.K."/>
            <person name="Chen J."/>
            <person name="Drula E."/>
            <person name="Henrissat B."/>
            <person name="Wiebenga A."/>
            <person name="Lubbers R.J."/>
            <person name="Gomes A.C."/>
            <person name="Makela M.R."/>
            <person name="Stajich J."/>
            <person name="Grigoriev I.V."/>
            <person name="Mortensen U.H."/>
            <person name="De Vries R.P."/>
            <person name="Baker S.E."/>
            <person name="Andersen M.R."/>
        </authorList>
    </citation>
    <scope>NUCLEOTIDE SEQUENCE [LARGE SCALE GENOMIC DNA]</scope>
    <source>
        <strain evidence="2 3">CBS 123904</strain>
    </source>
</reference>
<dbReference type="Proteomes" id="UP001610446">
    <property type="component" value="Unassembled WGS sequence"/>
</dbReference>
<feature type="compositionally biased region" description="Polar residues" evidence="1">
    <location>
        <begin position="37"/>
        <end position="48"/>
    </location>
</feature>
<keyword evidence="3" id="KW-1185">Reference proteome</keyword>
<feature type="compositionally biased region" description="Basic and acidic residues" evidence="1">
    <location>
        <begin position="216"/>
        <end position="227"/>
    </location>
</feature>
<feature type="compositionally biased region" description="Polar residues" evidence="1">
    <location>
        <begin position="328"/>
        <end position="339"/>
    </location>
</feature>
<feature type="compositionally biased region" description="Polar residues" evidence="1">
    <location>
        <begin position="347"/>
        <end position="357"/>
    </location>
</feature>
<evidence type="ECO:0000313" key="2">
    <source>
        <dbReference type="EMBL" id="KAL2854433.1"/>
    </source>
</evidence>
<name>A0ABR4KQ79_9EURO</name>
<accession>A0ABR4KQ79</accession>
<sequence length="759" mass="86142">MPPTRSASSRSRKRPSMNQALDLINSVMSRKGLAADNRQTQSAQSVRQLRNLPRAPRRDIWDVPDSPDQAPKPTSQSPRLAADETWTPRRRSTRLRDQAQALSSPTMARTRSQTAGAGRVEQNAENQEDSWHPSQQASDDGSNNNDDDGEEVKGEEEDTIGEDIDFYGNFNVFSDDVSRSRSSSIRSPTPSAALRQDLERVEQTQTTPRTPKSSRRVTELRSGERRSARLRATSHRSIRTAAEPKSSVVVKHSPNTVREAPVYNNRRTSTRLLRSHGQDADGDVEMANDEPSPVNGHQAPAEEDSSSPFVSSASSASSPGVGEPSLPETRSGTIRQPSKSLALRSGKSVSAQKSSRIPASGQLPEPPGPEFSWSPPPEPSIDAFVESSSRQGDESSRLSSHTPSSPSERSGSHHTPRVRRHNKRSWRRVTFSQKAPEQESFYPRCKEAMEYGQQRDNWKTLIKEIRLLERQTDPALEKRFQDILDLISHSQKWYESLPHDPENFRGLSLEEARKSDKLLDSIRTEGDELLDVVFYRVTKRKESSRERGLKLFQEFEARVIPAVVQLVFSVFDAYHTDPERFAPTYGHLHRALRLALWFCNRIRSLAKEQYVRCVTRSKNLLLPLRNLIEASESNTLKKPEPELEHEVESESDEDGVIYIPSDDDDVLPLTSSYRPFSDAEGRALLDGLQLHQGPERYILIHRNLSELEGRTIRELREEARRMCDQWEPLISDELSTQEGRDEWRWLLSVRERDSRKRDS</sequence>
<organism evidence="2 3">
    <name type="scientific">Aspergillus pseudoustus</name>
    <dbReference type="NCBI Taxonomy" id="1810923"/>
    <lineage>
        <taxon>Eukaryota</taxon>
        <taxon>Fungi</taxon>
        <taxon>Dikarya</taxon>
        <taxon>Ascomycota</taxon>
        <taxon>Pezizomycotina</taxon>
        <taxon>Eurotiomycetes</taxon>
        <taxon>Eurotiomycetidae</taxon>
        <taxon>Eurotiales</taxon>
        <taxon>Aspergillaceae</taxon>
        <taxon>Aspergillus</taxon>
        <taxon>Aspergillus subgen. Nidulantes</taxon>
    </lineage>
</organism>